<reference evidence="9" key="1">
    <citation type="journal article" date="2023" name="Front. Mar. Sci.">
        <title>A new Merluccius polli reference genome to investigate the effects of global change in West African waters.</title>
        <authorList>
            <person name="Mateo J.L."/>
            <person name="Blanco-Fernandez C."/>
            <person name="Garcia-Vazquez E."/>
            <person name="Machado-Schiaffino G."/>
        </authorList>
    </citation>
    <scope>NUCLEOTIDE SEQUENCE</scope>
    <source>
        <strain evidence="9">C29</strain>
        <tissue evidence="9">Fin</tissue>
    </source>
</reference>
<feature type="compositionally biased region" description="Low complexity" evidence="7">
    <location>
        <begin position="97"/>
        <end position="107"/>
    </location>
</feature>
<keyword evidence="3" id="KW-0963">Cytoplasm</keyword>
<dbReference type="InterPro" id="IPR001452">
    <property type="entry name" value="SH3_domain"/>
</dbReference>
<protein>
    <submittedName>
        <fullName evidence="9">Drebrin-like protein B</fullName>
    </submittedName>
</protein>
<evidence type="ECO:0000313" key="9">
    <source>
        <dbReference type="EMBL" id="KAK0135184.1"/>
    </source>
</evidence>
<feature type="region of interest" description="Disordered" evidence="7">
    <location>
        <begin position="458"/>
        <end position="490"/>
    </location>
</feature>
<feature type="compositionally biased region" description="Low complexity" evidence="7">
    <location>
        <begin position="148"/>
        <end position="157"/>
    </location>
</feature>
<comment type="caution">
    <text evidence="9">The sequence shown here is derived from an EMBL/GenBank/DDBJ whole genome shotgun (WGS) entry which is preliminary data.</text>
</comment>
<dbReference type="PANTHER" id="PTHR10829">
    <property type="entry name" value="CORTACTIN AND DREBRIN"/>
    <property type="match status" value="1"/>
</dbReference>
<feature type="compositionally biased region" description="Pro residues" evidence="7">
    <location>
        <begin position="195"/>
        <end position="211"/>
    </location>
</feature>
<dbReference type="Pfam" id="PF00018">
    <property type="entry name" value="SH3_1"/>
    <property type="match status" value="1"/>
</dbReference>
<keyword evidence="2 6" id="KW-0728">SH3 domain</keyword>
<feature type="compositionally biased region" description="Acidic residues" evidence="7">
    <location>
        <begin position="341"/>
        <end position="358"/>
    </location>
</feature>
<dbReference type="AlphaFoldDB" id="A0AA47M7Z9"/>
<dbReference type="PANTHER" id="PTHR10829:SF9">
    <property type="entry name" value="ADF-H DOMAIN-CONTAINING PROTEIN"/>
    <property type="match status" value="1"/>
</dbReference>
<sequence length="566" mass="61730">MIVLRVVPISYIFTCLPPCAGKPPLRRYQRSLTDTAFIFSKASEDSSASSPRSPPLVSPFSRGPASPVFRETATPPASPDFRPDPRPPKVSPPPSPVHSAPPVAALPSLPPPVTAAADHQRRRCHSASEDPAPAVPTSPPPLQPSAPPASLLASCPPGDDSRSLDGEAGAVVMPPDLLMTPPENQAPCSQVLSPDTPPFAPDTPPLTPTPQPSSEVDPVPQAPTAALPVSPQSNKVAPPPDLCAVSPGHTEPDSGSDSGYIAQAVLVEEEEEEEEEEEVEEEEEEDEVTKGEGEPTPEPPRAPATPPLLQPVTGQDETLTAQETEPEPEPEAAVEEPVVMEPEEEEGGAEDDGQENDQPECTQAPEEPIMCVFIREYDWSKKIFVIHLYLIADTETNGQQITEETVIVSNNGFTNGDTVEEIGIEGSLIEEVESSPKLVVYCQQHKPIIQKEYIEVEEEMEENDEEENEKEENEEEEQEEEEEVEISENGQEDIMDTQMCVRALYDYQAEDDSEISFEPGDIISDVETVDKAWWRGCKDGRQGLFPANYCIHTEEDKNDTRIEYGT</sequence>
<name>A0AA47M7Z9_MERPO</name>
<dbReference type="GO" id="GO:0005884">
    <property type="term" value="C:actin filament"/>
    <property type="evidence" value="ECO:0007669"/>
    <property type="project" value="TreeGrafter"/>
</dbReference>
<dbReference type="InterPro" id="IPR035717">
    <property type="entry name" value="Drebrin-like_SH3"/>
</dbReference>
<dbReference type="GO" id="GO:0030427">
    <property type="term" value="C:site of polarized growth"/>
    <property type="evidence" value="ECO:0007669"/>
    <property type="project" value="TreeGrafter"/>
</dbReference>
<evidence type="ECO:0000256" key="7">
    <source>
        <dbReference type="SAM" id="MobiDB-lite"/>
    </source>
</evidence>
<dbReference type="GO" id="GO:0030027">
    <property type="term" value="C:lamellipodium"/>
    <property type="evidence" value="ECO:0007669"/>
    <property type="project" value="TreeGrafter"/>
</dbReference>
<dbReference type="FunFam" id="2.30.30.40:FF:000046">
    <property type="entry name" value="Drebrin-like protein isoform B"/>
    <property type="match status" value="1"/>
</dbReference>
<keyword evidence="10" id="KW-1185">Reference proteome</keyword>
<evidence type="ECO:0000259" key="8">
    <source>
        <dbReference type="PROSITE" id="PS50002"/>
    </source>
</evidence>
<dbReference type="CDD" id="cd11960">
    <property type="entry name" value="SH3_Abp1_eu"/>
    <property type="match status" value="1"/>
</dbReference>
<dbReference type="Proteomes" id="UP001174136">
    <property type="component" value="Unassembled WGS sequence"/>
</dbReference>
<gene>
    <name evidence="9" type="primary">dbnl-b</name>
    <name evidence="9" type="ORF">N1851_028997</name>
</gene>
<dbReference type="SMART" id="SM00326">
    <property type="entry name" value="SH3"/>
    <property type="match status" value="1"/>
</dbReference>
<accession>A0AA47M7Z9</accession>
<dbReference type="InterPro" id="IPR036028">
    <property type="entry name" value="SH3-like_dom_sf"/>
</dbReference>
<proteinExistence type="predicted"/>
<dbReference type="GO" id="GO:0048812">
    <property type="term" value="P:neuron projection morphogenesis"/>
    <property type="evidence" value="ECO:0007669"/>
    <property type="project" value="TreeGrafter"/>
</dbReference>
<keyword evidence="5" id="KW-0206">Cytoskeleton</keyword>
<dbReference type="GO" id="GO:0030864">
    <property type="term" value="C:cortical actin cytoskeleton"/>
    <property type="evidence" value="ECO:0007669"/>
    <property type="project" value="TreeGrafter"/>
</dbReference>
<dbReference type="GO" id="GO:0051015">
    <property type="term" value="F:actin filament binding"/>
    <property type="evidence" value="ECO:0007669"/>
    <property type="project" value="TreeGrafter"/>
</dbReference>
<evidence type="ECO:0000256" key="5">
    <source>
        <dbReference type="ARBA" id="ARBA00023212"/>
    </source>
</evidence>
<dbReference type="Gene3D" id="2.30.30.40">
    <property type="entry name" value="SH3 Domains"/>
    <property type="match status" value="1"/>
</dbReference>
<dbReference type="GO" id="GO:0061003">
    <property type="term" value="P:positive regulation of dendritic spine morphogenesis"/>
    <property type="evidence" value="ECO:0007669"/>
    <property type="project" value="TreeGrafter"/>
</dbReference>
<dbReference type="GO" id="GO:0045773">
    <property type="term" value="P:positive regulation of axon extension"/>
    <property type="evidence" value="ECO:0007669"/>
    <property type="project" value="TreeGrafter"/>
</dbReference>
<evidence type="ECO:0000256" key="3">
    <source>
        <dbReference type="ARBA" id="ARBA00022490"/>
    </source>
</evidence>
<dbReference type="GO" id="GO:0014069">
    <property type="term" value="C:postsynaptic density"/>
    <property type="evidence" value="ECO:0007669"/>
    <property type="project" value="TreeGrafter"/>
</dbReference>
<dbReference type="EMBL" id="JAOPHQ010005459">
    <property type="protein sequence ID" value="KAK0135184.1"/>
    <property type="molecule type" value="Genomic_DNA"/>
</dbReference>
<organism evidence="9 10">
    <name type="scientific">Merluccius polli</name>
    <name type="common">Benguela hake</name>
    <name type="synonym">Merluccius cadenati</name>
    <dbReference type="NCBI Taxonomy" id="89951"/>
    <lineage>
        <taxon>Eukaryota</taxon>
        <taxon>Metazoa</taxon>
        <taxon>Chordata</taxon>
        <taxon>Craniata</taxon>
        <taxon>Vertebrata</taxon>
        <taxon>Euteleostomi</taxon>
        <taxon>Actinopterygii</taxon>
        <taxon>Neopterygii</taxon>
        <taxon>Teleostei</taxon>
        <taxon>Neoteleostei</taxon>
        <taxon>Acanthomorphata</taxon>
        <taxon>Zeiogadaria</taxon>
        <taxon>Gadariae</taxon>
        <taxon>Gadiformes</taxon>
        <taxon>Gadoidei</taxon>
        <taxon>Merlucciidae</taxon>
        <taxon>Merluccius</taxon>
    </lineage>
</organism>
<dbReference type="SUPFAM" id="SSF50044">
    <property type="entry name" value="SH3-domain"/>
    <property type="match status" value="1"/>
</dbReference>
<feature type="compositionally biased region" description="Acidic residues" evidence="7">
    <location>
        <begin position="324"/>
        <end position="334"/>
    </location>
</feature>
<evidence type="ECO:0000256" key="2">
    <source>
        <dbReference type="ARBA" id="ARBA00022443"/>
    </source>
</evidence>
<feature type="region of interest" description="Disordered" evidence="7">
    <location>
        <begin position="42"/>
        <end position="364"/>
    </location>
</feature>
<feature type="domain" description="SH3" evidence="8">
    <location>
        <begin position="496"/>
        <end position="555"/>
    </location>
</feature>
<feature type="compositionally biased region" description="Pro residues" evidence="7">
    <location>
        <begin position="296"/>
        <end position="309"/>
    </location>
</feature>
<dbReference type="GO" id="GO:0098974">
    <property type="term" value="P:postsynaptic actin cytoskeleton organization"/>
    <property type="evidence" value="ECO:0007669"/>
    <property type="project" value="TreeGrafter"/>
</dbReference>
<evidence type="ECO:0000256" key="4">
    <source>
        <dbReference type="ARBA" id="ARBA00023203"/>
    </source>
</evidence>
<dbReference type="PRINTS" id="PR00452">
    <property type="entry name" value="SH3DOMAIN"/>
</dbReference>
<dbReference type="GO" id="GO:0030425">
    <property type="term" value="C:dendrite"/>
    <property type="evidence" value="ECO:0007669"/>
    <property type="project" value="TreeGrafter"/>
</dbReference>
<comment type="subcellular location">
    <subcellularLocation>
        <location evidence="1">Cytoplasm</location>
        <location evidence="1">Cytoskeleton</location>
    </subcellularLocation>
</comment>
<evidence type="ECO:0000313" key="10">
    <source>
        <dbReference type="Proteomes" id="UP001174136"/>
    </source>
</evidence>
<keyword evidence="4" id="KW-0009">Actin-binding</keyword>
<feature type="compositionally biased region" description="Pro residues" evidence="7">
    <location>
        <begin position="133"/>
        <end position="147"/>
    </location>
</feature>
<dbReference type="GO" id="GO:0045211">
    <property type="term" value="C:postsynaptic membrane"/>
    <property type="evidence" value="ECO:0007669"/>
    <property type="project" value="TreeGrafter"/>
</dbReference>
<dbReference type="GO" id="GO:0030833">
    <property type="term" value="P:regulation of actin filament polymerization"/>
    <property type="evidence" value="ECO:0007669"/>
    <property type="project" value="TreeGrafter"/>
</dbReference>
<feature type="compositionally biased region" description="Acidic residues" evidence="7">
    <location>
        <begin position="267"/>
        <end position="287"/>
    </location>
</feature>
<feature type="compositionally biased region" description="Polar residues" evidence="7">
    <location>
        <begin position="182"/>
        <end position="193"/>
    </location>
</feature>
<evidence type="ECO:0000256" key="6">
    <source>
        <dbReference type="PROSITE-ProRule" id="PRU00192"/>
    </source>
</evidence>
<dbReference type="PROSITE" id="PS50002">
    <property type="entry name" value="SH3"/>
    <property type="match status" value="1"/>
</dbReference>
<evidence type="ECO:0000256" key="1">
    <source>
        <dbReference type="ARBA" id="ARBA00004245"/>
    </source>
</evidence>